<sequence>MASRLRFYDPFCCASIKTCPSCFPELILAINRQMSDTPMFGVSYLNTEKRRVECRPCRKWIHIRRMLDISSVSRQDALK</sequence>
<dbReference type="AlphaFoldDB" id="A0AAJ0A8L4"/>
<evidence type="ECO:0000313" key="2">
    <source>
        <dbReference type="Proteomes" id="UP001224890"/>
    </source>
</evidence>
<name>A0AAJ0A8L4_9PEZI</name>
<accession>A0AAJ0A8L4</accession>
<proteinExistence type="predicted"/>
<gene>
    <name evidence="1" type="ORF">BDP55DRAFT_413865</name>
</gene>
<organism evidence="1 2">
    <name type="scientific">Colletotrichum godetiae</name>
    <dbReference type="NCBI Taxonomy" id="1209918"/>
    <lineage>
        <taxon>Eukaryota</taxon>
        <taxon>Fungi</taxon>
        <taxon>Dikarya</taxon>
        <taxon>Ascomycota</taxon>
        <taxon>Pezizomycotina</taxon>
        <taxon>Sordariomycetes</taxon>
        <taxon>Hypocreomycetidae</taxon>
        <taxon>Glomerellales</taxon>
        <taxon>Glomerellaceae</taxon>
        <taxon>Colletotrichum</taxon>
        <taxon>Colletotrichum acutatum species complex</taxon>
    </lineage>
</organism>
<reference evidence="1" key="1">
    <citation type="submission" date="2021-06" db="EMBL/GenBank/DDBJ databases">
        <title>Comparative genomics, transcriptomics and evolutionary studies reveal genomic signatures of adaptation to plant cell wall in hemibiotrophic fungi.</title>
        <authorList>
            <consortium name="DOE Joint Genome Institute"/>
            <person name="Baroncelli R."/>
            <person name="Diaz J.F."/>
            <person name="Benocci T."/>
            <person name="Peng M."/>
            <person name="Battaglia E."/>
            <person name="Haridas S."/>
            <person name="Andreopoulos W."/>
            <person name="Labutti K."/>
            <person name="Pangilinan J."/>
            <person name="Floch G.L."/>
            <person name="Makela M.R."/>
            <person name="Henrissat B."/>
            <person name="Grigoriev I.V."/>
            <person name="Crouch J.A."/>
            <person name="De Vries R.P."/>
            <person name="Sukno S.A."/>
            <person name="Thon M.R."/>
        </authorList>
    </citation>
    <scope>NUCLEOTIDE SEQUENCE</scope>
    <source>
        <strain evidence="1">CBS 193.32</strain>
    </source>
</reference>
<keyword evidence="2" id="KW-1185">Reference proteome</keyword>
<evidence type="ECO:0000313" key="1">
    <source>
        <dbReference type="EMBL" id="KAK1658034.1"/>
    </source>
</evidence>
<dbReference type="RefSeq" id="XP_060422798.1">
    <property type="nucleotide sequence ID" value="XM_060567392.1"/>
</dbReference>
<dbReference type="GeneID" id="85451918"/>
<protein>
    <submittedName>
        <fullName evidence="1">Uncharacterized protein</fullName>
    </submittedName>
</protein>
<dbReference type="Proteomes" id="UP001224890">
    <property type="component" value="Unassembled WGS sequence"/>
</dbReference>
<dbReference type="EMBL" id="JAHMHR010000080">
    <property type="protein sequence ID" value="KAK1658034.1"/>
    <property type="molecule type" value="Genomic_DNA"/>
</dbReference>
<comment type="caution">
    <text evidence="1">The sequence shown here is derived from an EMBL/GenBank/DDBJ whole genome shotgun (WGS) entry which is preliminary data.</text>
</comment>